<keyword evidence="4 7" id="KW-0812">Transmembrane</keyword>
<dbReference type="GO" id="GO:0019646">
    <property type="term" value="P:aerobic electron transport chain"/>
    <property type="evidence" value="ECO:0007669"/>
    <property type="project" value="TreeGrafter"/>
</dbReference>
<dbReference type="AlphaFoldDB" id="A0A4R4EHY7"/>
<dbReference type="InterPro" id="IPR005171">
    <property type="entry name" value="Cyt_c_oxidase_su4_prok"/>
</dbReference>
<keyword evidence="5 7" id="KW-1133">Transmembrane helix</keyword>
<dbReference type="InterPro" id="IPR050968">
    <property type="entry name" value="Cytochrome_c_oxidase_bac_sub4"/>
</dbReference>
<reference evidence="8 9" key="1">
    <citation type="submission" date="2019-03" db="EMBL/GenBank/DDBJ databases">
        <authorList>
            <person name="Kim M.K.M."/>
        </authorList>
    </citation>
    <scope>NUCLEOTIDE SEQUENCE [LARGE SCALE GENOMIC DNA]</scope>
    <source>
        <strain evidence="8 9">18JY21-1</strain>
    </source>
</reference>
<evidence type="ECO:0000313" key="9">
    <source>
        <dbReference type="Proteomes" id="UP000295418"/>
    </source>
</evidence>
<dbReference type="PANTHER" id="PTHR36835">
    <property type="entry name" value="CYTOCHROME BO(3) UBIQUINOL OXIDASE SUBUNIT 4"/>
    <property type="match status" value="1"/>
</dbReference>
<protein>
    <submittedName>
        <fullName evidence="8">Cytochrome C oxidase subunit IV</fullName>
    </submittedName>
</protein>
<organism evidence="8 9">
    <name type="scientific">Paenibacillus albiflavus</name>
    <dbReference type="NCBI Taxonomy" id="2545760"/>
    <lineage>
        <taxon>Bacteria</taxon>
        <taxon>Bacillati</taxon>
        <taxon>Bacillota</taxon>
        <taxon>Bacilli</taxon>
        <taxon>Bacillales</taxon>
        <taxon>Paenibacillaceae</taxon>
        <taxon>Paenibacillus</taxon>
    </lineage>
</organism>
<accession>A0A4R4EHY7</accession>
<feature type="transmembrane region" description="Helical" evidence="7">
    <location>
        <begin position="48"/>
        <end position="69"/>
    </location>
</feature>
<dbReference type="GO" id="GO:0005886">
    <property type="term" value="C:plasma membrane"/>
    <property type="evidence" value="ECO:0007669"/>
    <property type="project" value="UniProtKB-SubCell"/>
</dbReference>
<dbReference type="GO" id="GO:0009319">
    <property type="term" value="C:cytochrome o ubiquinol oxidase complex"/>
    <property type="evidence" value="ECO:0007669"/>
    <property type="project" value="TreeGrafter"/>
</dbReference>
<feature type="transmembrane region" description="Helical" evidence="7">
    <location>
        <begin position="23"/>
        <end position="42"/>
    </location>
</feature>
<evidence type="ECO:0000256" key="4">
    <source>
        <dbReference type="ARBA" id="ARBA00022692"/>
    </source>
</evidence>
<dbReference type="OrthoDB" id="2989516at2"/>
<evidence type="ECO:0000313" key="8">
    <source>
        <dbReference type="EMBL" id="TCZ77798.1"/>
    </source>
</evidence>
<comment type="caution">
    <text evidence="8">The sequence shown here is derived from an EMBL/GenBank/DDBJ whole genome shotgun (WGS) entry which is preliminary data.</text>
</comment>
<dbReference type="GO" id="GO:0015078">
    <property type="term" value="F:proton transmembrane transporter activity"/>
    <property type="evidence" value="ECO:0007669"/>
    <property type="project" value="TreeGrafter"/>
</dbReference>
<gene>
    <name evidence="8" type="ORF">E0485_10000</name>
</gene>
<keyword evidence="6 7" id="KW-0472">Membrane</keyword>
<keyword evidence="9" id="KW-1185">Reference proteome</keyword>
<sequence>MTGAQNTNKVATSHKHDGLSPHILSYIVSIILTMIAFAAVLYGGLDVGFVLILIVCLAIVQVIFQLFYWMHMKDRGHTMPIIFIAGGVVVIIPVIITALFWMWW</sequence>
<dbReference type="PANTHER" id="PTHR36835:SF1">
    <property type="entry name" value="CYTOCHROME BO(3) UBIQUINOL OXIDASE SUBUNIT 4"/>
    <property type="match status" value="1"/>
</dbReference>
<dbReference type="Proteomes" id="UP000295418">
    <property type="component" value="Unassembled WGS sequence"/>
</dbReference>
<dbReference type="GO" id="GO:0015990">
    <property type="term" value="P:electron transport coupled proton transport"/>
    <property type="evidence" value="ECO:0007669"/>
    <property type="project" value="TreeGrafter"/>
</dbReference>
<dbReference type="Pfam" id="PF03626">
    <property type="entry name" value="COX4_pro"/>
    <property type="match status" value="1"/>
</dbReference>
<evidence type="ECO:0000256" key="7">
    <source>
        <dbReference type="SAM" id="Phobius"/>
    </source>
</evidence>
<feature type="transmembrane region" description="Helical" evidence="7">
    <location>
        <begin position="81"/>
        <end position="103"/>
    </location>
</feature>
<proteinExistence type="inferred from homology"/>
<evidence type="ECO:0000256" key="6">
    <source>
        <dbReference type="ARBA" id="ARBA00023136"/>
    </source>
</evidence>
<evidence type="ECO:0000256" key="3">
    <source>
        <dbReference type="ARBA" id="ARBA00022475"/>
    </source>
</evidence>
<evidence type="ECO:0000256" key="2">
    <source>
        <dbReference type="ARBA" id="ARBA00008079"/>
    </source>
</evidence>
<evidence type="ECO:0000256" key="5">
    <source>
        <dbReference type="ARBA" id="ARBA00022989"/>
    </source>
</evidence>
<evidence type="ECO:0000256" key="1">
    <source>
        <dbReference type="ARBA" id="ARBA00004651"/>
    </source>
</evidence>
<dbReference type="EMBL" id="SKFG01000008">
    <property type="protein sequence ID" value="TCZ77798.1"/>
    <property type="molecule type" value="Genomic_DNA"/>
</dbReference>
<comment type="subcellular location">
    <subcellularLocation>
        <location evidence="1">Cell membrane</location>
        <topology evidence="1">Multi-pass membrane protein</topology>
    </subcellularLocation>
</comment>
<keyword evidence="3" id="KW-1003">Cell membrane</keyword>
<dbReference type="RefSeq" id="WP_132417881.1">
    <property type="nucleotide sequence ID" value="NZ_SKFG01000008.1"/>
</dbReference>
<dbReference type="GO" id="GO:0009486">
    <property type="term" value="F:cytochrome bo3 ubiquinol oxidase activity"/>
    <property type="evidence" value="ECO:0007669"/>
    <property type="project" value="TreeGrafter"/>
</dbReference>
<name>A0A4R4EHY7_9BACL</name>
<comment type="similarity">
    <text evidence="2">Belongs to the cytochrome c oxidase bacterial subunit 4 family.</text>
</comment>